<comment type="catalytic activity">
    <reaction evidence="4">
        <text>ATP + H2O = ADP + phosphate + H(+)</text>
        <dbReference type="Rhea" id="RHEA:13065"/>
        <dbReference type="ChEBI" id="CHEBI:15377"/>
        <dbReference type="ChEBI" id="CHEBI:15378"/>
        <dbReference type="ChEBI" id="CHEBI:30616"/>
        <dbReference type="ChEBI" id="CHEBI:43474"/>
        <dbReference type="ChEBI" id="CHEBI:456216"/>
        <dbReference type="EC" id="3.6.4.6"/>
    </reaction>
</comment>
<dbReference type="GO" id="GO:0006891">
    <property type="term" value="P:intra-Golgi vesicle-mediated transport"/>
    <property type="evidence" value="ECO:0007669"/>
    <property type="project" value="TreeGrafter"/>
</dbReference>
<dbReference type="InterPro" id="IPR003593">
    <property type="entry name" value="AAA+_ATPase"/>
</dbReference>
<dbReference type="GO" id="GO:0016887">
    <property type="term" value="F:ATP hydrolysis activity"/>
    <property type="evidence" value="ECO:0007669"/>
    <property type="project" value="InterPro"/>
</dbReference>
<dbReference type="InterPro" id="IPR027417">
    <property type="entry name" value="P-loop_NTPase"/>
</dbReference>
<feature type="domain" description="AAA+ ATPase" evidence="5">
    <location>
        <begin position="35"/>
        <end position="156"/>
    </location>
</feature>
<dbReference type="SMART" id="SM00382">
    <property type="entry name" value="AAA"/>
    <property type="match status" value="1"/>
</dbReference>
<dbReference type="InterPro" id="IPR003959">
    <property type="entry name" value="ATPase_AAA_core"/>
</dbReference>
<evidence type="ECO:0000259" key="5">
    <source>
        <dbReference type="SMART" id="SM00382"/>
    </source>
</evidence>
<dbReference type="GO" id="GO:0035494">
    <property type="term" value="P:SNARE complex disassembly"/>
    <property type="evidence" value="ECO:0007669"/>
    <property type="project" value="InterPro"/>
</dbReference>
<comment type="similarity">
    <text evidence="1 4">Belongs to the AAA ATPase family.</text>
</comment>
<gene>
    <name evidence="6" type="ORF">GBAR_LOCUS30397</name>
</gene>
<sequence length="267" mass="28846">MYLPHGYLSCGESHDTVVRLTLDLLHMLRHSPASQIQTLLLYGPRGSGKTALAAHLAMVGKFSFVKFLSASSVVGRSSLHKMEAIHAAFSGAFSSSSSSSSTDLSLVVLDDLHRLVEFMKVGTQITVSHELLHTITTLLTSPIPTGLRVLVVGTLTVEEGVALEDPQFLGLPNLFLHHHLVPLLDCDATLSFLNASNIHKFGSGQFSLPSNLLVSVRQLHQAIQCACVHGSCSSDHREPSVVRQDHLLDCIMASVTRCGLTDQDTPH</sequence>
<dbReference type="AlphaFoldDB" id="A0AA35TXR2"/>
<dbReference type="Gene3D" id="3.40.50.300">
    <property type="entry name" value="P-loop containing nucleotide triphosphate hydrolases"/>
    <property type="match status" value="1"/>
</dbReference>
<keyword evidence="4" id="KW-0931">ER-Golgi transport</keyword>
<proteinExistence type="inferred from homology"/>
<protein>
    <recommendedName>
        <fullName evidence="4">Vesicle-fusing ATPase</fullName>
        <ecNumber evidence="4">3.6.4.6</ecNumber>
    </recommendedName>
</protein>
<keyword evidence="4" id="KW-0460">Magnesium</keyword>
<dbReference type="PANTHER" id="PTHR23078:SF3">
    <property type="entry name" value="VESICLE-FUSING ATPASE"/>
    <property type="match status" value="1"/>
</dbReference>
<dbReference type="PANTHER" id="PTHR23078">
    <property type="entry name" value="VESICULAR-FUSION PROTEIN NSF"/>
    <property type="match status" value="1"/>
</dbReference>
<evidence type="ECO:0000313" key="7">
    <source>
        <dbReference type="Proteomes" id="UP001174909"/>
    </source>
</evidence>
<keyword evidence="2 4" id="KW-0547">Nucleotide-binding</keyword>
<reference evidence="6" key="1">
    <citation type="submission" date="2023-03" db="EMBL/GenBank/DDBJ databases">
        <authorList>
            <person name="Steffen K."/>
            <person name="Cardenas P."/>
        </authorList>
    </citation>
    <scope>NUCLEOTIDE SEQUENCE</scope>
</reference>
<accession>A0AA35TXR2</accession>
<keyword evidence="4" id="KW-0479">Metal-binding</keyword>
<dbReference type="InterPro" id="IPR039812">
    <property type="entry name" value="Vesicle-fus_ATPase"/>
</dbReference>
<keyword evidence="3 4" id="KW-0067">ATP-binding</keyword>
<evidence type="ECO:0000313" key="6">
    <source>
        <dbReference type="EMBL" id="CAI8055729.1"/>
    </source>
</evidence>
<name>A0AA35TXR2_GEOBA</name>
<dbReference type="GO" id="GO:0046872">
    <property type="term" value="F:metal ion binding"/>
    <property type="evidence" value="ECO:0007669"/>
    <property type="project" value="UniProtKB-UniRule"/>
</dbReference>
<evidence type="ECO:0000256" key="3">
    <source>
        <dbReference type="ARBA" id="ARBA00022840"/>
    </source>
</evidence>
<comment type="cofactor">
    <cofactor evidence="4">
        <name>Mg(2+)</name>
        <dbReference type="ChEBI" id="CHEBI:18420"/>
    </cofactor>
    <text evidence="4">Binds 1 Mg(2+) ion per subunit.</text>
</comment>
<dbReference type="GO" id="GO:0005795">
    <property type="term" value="C:Golgi stack"/>
    <property type="evidence" value="ECO:0007669"/>
    <property type="project" value="TreeGrafter"/>
</dbReference>
<keyword evidence="7" id="KW-1185">Reference proteome</keyword>
<comment type="caution">
    <text evidence="6">The sequence shown here is derived from an EMBL/GenBank/DDBJ whole genome shotgun (WGS) entry which is preliminary data.</text>
</comment>
<keyword evidence="4" id="KW-0653">Protein transport</keyword>
<dbReference type="EC" id="3.6.4.6" evidence="4"/>
<keyword evidence="4" id="KW-0813">Transport</keyword>
<keyword evidence="4" id="KW-0963">Cytoplasm</keyword>
<dbReference type="FunFam" id="3.40.50.300:FF:000166">
    <property type="entry name" value="vesicle-fusing ATPase isoform X1"/>
    <property type="match status" value="1"/>
</dbReference>
<comment type="function">
    <text evidence="4">Required for vesicle-mediated transport. Catalyzes the fusion of transport vesicles within the Golgi cisternae. Is also required for transport from the endoplasmic reticulum to the Golgi stack. Seems to function as a fusion protein required for the delivery of cargo proteins to all compartments of the Golgi stack independent of vesicle origin.</text>
</comment>
<evidence type="ECO:0000256" key="2">
    <source>
        <dbReference type="ARBA" id="ARBA00022741"/>
    </source>
</evidence>
<comment type="subcellular location">
    <subcellularLocation>
        <location evidence="4">Cytoplasm</location>
    </subcellularLocation>
</comment>
<dbReference type="Pfam" id="PF00004">
    <property type="entry name" value="AAA"/>
    <property type="match status" value="1"/>
</dbReference>
<organism evidence="6 7">
    <name type="scientific">Geodia barretti</name>
    <name type="common">Barrett's horny sponge</name>
    <dbReference type="NCBI Taxonomy" id="519541"/>
    <lineage>
        <taxon>Eukaryota</taxon>
        <taxon>Metazoa</taxon>
        <taxon>Porifera</taxon>
        <taxon>Demospongiae</taxon>
        <taxon>Heteroscleromorpha</taxon>
        <taxon>Tetractinellida</taxon>
        <taxon>Astrophorina</taxon>
        <taxon>Geodiidae</taxon>
        <taxon>Geodia</taxon>
    </lineage>
</organism>
<dbReference type="EMBL" id="CASHTH010004300">
    <property type="protein sequence ID" value="CAI8055729.1"/>
    <property type="molecule type" value="Genomic_DNA"/>
</dbReference>
<evidence type="ECO:0000256" key="4">
    <source>
        <dbReference type="RuleBase" id="RU367045"/>
    </source>
</evidence>
<evidence type="ECO:0000256" key="1">
    <source>
        <dbReference type="ARBA" id="ARBA00006914"/>
    </source>
</evidence>
<keyword evidence="4" id="KW-0378">Hydrolase</keyword>
<dbReference type="Proteomes" id="UP001174909">
    <property type="component" value="Unassembled WGS sequence"/>
</dbReference>
<dbReference type="SUPFAM" id="SSF52540">
    <property type="entry name" value="P-loop containing nucleoside triphosphate hydrolases"/>
    <property type="match status" value="1"/>
</dbReference>
<dbReference type="GO" id="GO:0005524">
    <property type="term" value="F:ATP binding"/>
    <property type="evidence" value="ECO:0007669"/>
    <property type="project" value="UniProtKB-UniRule"/>
</dbReference>
<dbReference type="GO" id="GO:0043001">
    <property type="term" value="P:Golgi to plasma membrane protein transport"/>
    <property type="evidence" value="ECO:0007669"/>
    <property type="project" value="TreeGrafter"/>
</dbReference>